<keyword evidence="3" id="KW-1185">Reference proteome</keyword>
<sequence>METLMKMKSTDAAFHPRDVQGVFTATHDTAGGQSRAGPENRSSASSHWAPTGVHFSGSPGLPAAVPTSIVVTP</sequence>
<proteinExistence type="predicted"/>
<feature type="region of interest" description="Disordered" evidence="1">
    <location>
        <begin position="28"/>
        <end position="73"/>
    </location>
</feature>
<evidence type="ECO:0000313" key="2">
    <source>
        <dbReference type="EMBL" id="TNN35837.1"/>
    </source>
</evidence>
<comment type="caution">
    <text evidence="2">The sequence shown here is derived from an EMBL/GenBank/DDBJ whole genome shotgun (WGS) entry which is preliminary data.</text>
</comment>
<dbReference type="Proteomes" id="UP000314294">
    <property type="component" value="Unassembled WGS sequence"/>
</dbReference>
<dbReference type="AlphaFoldDB" id="A0A4Z2F3V9"/>
<protein>
    <submittedName>
        <fullName evidence="2">Uncharacterized protein</fullName>
    </submittedName>
</protein>
<reference evidence="2 3" key="1">
    <citation type="submission" date="2019-03" db="EMBL/GenBank/DDBJ databases">
        <title>First draft genome of Liparis tanakae, snailfish: a comprehensive survey of snailfish specific genes.</title>
        <authorList>
            <person name="Kim W."/>
            <person name="Song I."/>
            <person name="Jeong J.-H."/>
            <person name="Kim D."/>
            <person name="Kim S."/>
            <person name="Ryu S."/>
            <person name="Song J.Y."/>
            <person name="Lee S.K."/>
        </authorList>
    </citation>
    <scope>NUCLEOTIDE SEQUENCE [LARGE SCALE GENOMIC DNA]</scope>
    <source>
        <tissue evidence="2">Muscle</tissue>
    </source>
</reference>
<organism evidence="2 3">
    <name type="scientific">Liparis tanakae</name>
    <name type="common">Tanaka's snailfish</name>
    <dbReference type="NCBI Taxonomy" id="230148"/>
    <lineage>
        <taxon>Eukaryota</taxon>
        <taxon>Metazoa</taxon>
        <taxon>Chordata</taxon>
        <taxon>Craniata</taxon>
        <taxon>Vertebrata</taxon>
        <taxon>Euteleostomi</taxon>
        <taxon>Actinopterygii</taxon>
        <taxon>Neopterygii</taxon>
        <taxon>Teleostei</taxon>
        <taxon>Neoteleostei</taxon>
        <taxon>Acanthomorphata</taxon>
        <taxon>Eupercaria</taxon>
        <taxon>Perciformes</taxon>
        <taxon>Cottioidei</taxon>
        <taxon>Cottales</taxon>
        <taxon>Liparidae</taxon>
        <taxon>Liparis</taxon>
    </lineage>
</organism>
<accession>A0A4Z2F3V9</accession>
<name>A0A4Z2F3V9_9TELE</name>
<evidence type="ECO:0000256" key="1">
    <source>
        <dbReference type="SAM" id="MobiDB-lite"/>
    </source>
</evidence>
<dbReference type="EMBL" id="SRLO01001700">
    <property type="protein sequence ID" value="TNN35837.1"/>
    <property type="molecule type" value="Genomic_DNA"/>
</dbReference>
<gene>
    <name evidence="2" type="ORF">EYF80_054000</name>
</gene>
<evidence type="ECO:0000313" key="3">
    <source>
        <dbReference type="Proteomes" id="UP000314294"/>
    </source>
</evidence>